<comment type="caution">
    <text evidence="2">The sequence shown here is derived from an EMBL/GenBank/DDBJ whole genome shotgun (WGS) entry which is preliminary data.</text>
</comment>
<feature type="chain" id="PRO_5018537459" evidence="1">
    <location>
        <begin position="41"/>
        <end position="174"/>
    </location>
</feature>
<dbReference type="Proteomes" id="UP000269265">
    <property type="component" value="Unassembled WGS sequence"/>
</dbReference>
<proteinExistence type="predicted"/>
<dbReference type="InterPro" id="IPR003795">
    <property type="entry name" value="DUF192"/>
</dbReference>
<organism evidence="2 3">
    <name type="scientific">Aquabacterium soli</name>
    <dbReference type="NCBI Taxonomy" id="2493092"/>
    <lineage>
        <taxon>Bacteria</taxon>
        <taxon>Pseudomonadati</taxon>
        <taxon>Pseudomonadota</taxon>
        <taxon>Betaproteobacteria</taxon>
        <taxon>Burkholderiales</taxon>
        <taxon>Aquabacterium</taxon>
    </lineage>
</organism>
<accession>A0A3R8S5J4</accession>
<sequence length="174" mass="18912">MTQFVLPDLFGRLPAFKLPTPVKALGVALCLAATMGGATAALAQDGGRPQRLPTTTLGAGMFNIKVEVAQTPQQHAIGLMWRKTMPANEGMLFVFPQAAQQCFWMKNTLLPLSIAFVGDDGRIVNLDEMLPQTEAPHCSTQPVRFVLEMNKGWFTKHGFKPGDKLTGQPFGSAR</sequence>
<protein>
    <submittedName>
        <fullName evidence="2">DUF192 domain-containing protein</fullName>
    </submittedName>
</protein>
<dbReference type="PANTHER" id="PTHR37953">
    <property type="entry name" value="UPF0127 PROTEIN MJ1496"/>
    <property type="match status" value="1"/>
</dbReference>
<feature type="signal peptide" evidence="1">
    <location>
        <begin position="1"/>
        <end position="40"/>
    </location>
</feature>
<evidence type="ECO:0000256" key="1">
    <source>
        <dbReference type="SAM" id="SignalP"/>
    </source>
</evidence>
<dbReference type="InterPro" id="IPR038695">
    <property type="entry name" value="Saro_0823-like_sf"/>
</dbReference>
<gene>
    <name evidence="2" type="ORF">EIP75_22415</name>
</gene>
<dbReference type="RefSeq" id="WP_125245431.1">
    <property type="nucleotide sequence ID" value="NZ_RSED01000030.1"/>
</dbReference>
<keyword evidence="3" id="KW-1185">Reference proteome</keyword>
<dbReference type="PANTHER" id="PTHR37953:SF1">
    <property type="entry name" value="UPF0127 PROTEIN MJ1496"/>
    <property type="match status" value="1"/>
</dbReference>
<keyword evidence="1" id="KW-0732">Signal</keyword>
<dbReference type="Gene3D" id="2.60.120.1140">
    <property type="entry name" value="Protein of unknown function DUF192"/>
    <property type="match status" value="1"/>
</dbReference>
<dbReference type="EMBL" id="RSED01000030">
    <property type="protein sequence ID" value="RRS01009.1"/>
    <property type="molecule type" value="Genomic_DNA"/>
</dbReference>
<name>A0A3R8S5J4_9BURK</name>
<dbReference type="AlphaFoldDB" id="A0A3R8S5J4"/>
<evidence type="ECO:0000313" key="3">
    <source>
        <dbReference type="Proteomes" id="UP000269265"/>
    </source>
</evidence>
<dbReference type="Pfam" id="PF02643">
    <property type="entry name" value="DUF192"/>
    <property type="match status" value="1"/>
</dbReference>
<dbReference type="OrthoDB" id="5526466at2"/>
<evidence type="ECO:0000313" key="2">
    <source>
        <dbReference type="EMBL" id="RRS01009.1"/>
    </source>
</evidence>
<reference evidence="2 3" key="1">
    <citation type="submission" date="2018-12" db="EMBL/GenBank/DDBJ databases">
        <title>The whole draft genome of Aquabacterium sp. SJQ9.</title>
        <authorList>
            <person name="Sun L."/>
            <person name="Gao X."/>
            <person name="Chen W."/>
            <person name="Huang K."/>
        </authorList>
    </citation>
    <scope>NUCLEOTIDE SEQUENCE [LARGE SCALE GENOMIC DNA]</scope>
    <source>
        <strain evidence="2 3">SJQ9</strain>
    </source>
</reference>